<dbReference type="InterPro" id="IPR027417">
    <property type="entry name" value="P-loop_NTPase"/>
</dbReference>
<dbReference type="AlphaFoldDB" id="A0A6A6UQD9"/>
<evidence type="ECO:0000256" key="2">
    <source>
        <dbReference type="ARBA" id="ARBA00023134"/>
    </source>
</evidence>
<keyword evidence="4" id="KW-1185">Reference proteome</keyword>
<dbReference type="PROSITE" id="PS51420">
    <property type="entry name" value="RHO"/>
    <property type="match status" value="1"/>
</dbReference>
<dbReference type="Pfam" id="PF00071">
    <property type="entry name" value="Ras"/>
    <property type="match status" value="1"/>
</dbReference>
<dbReference type="PROSITE" id="PS51419">
    <property type="entry name" value="RAB"/>
    <property type="match status" value="1"/>
</dbReference>
<evidence type="ECO:0000313" key="3">
    <source>
        <dbReference type="EMBL" id="KAF2673643.1"/>
    </source>
</evidence>
<dbReference type="GO" id="GO:0007264">
    <property type="term" value="P:small GTPase-mediated signal transduction"/>
    <property type="evidence" value="ECO:0007669"/>
    <property type="project" value="InterPro"/>
</dbReference>
<name>A0A6A6UQD9_9PEZI</name>
<keyword evidence="3" id="KW-0378">Hydrolase</keyword>
<dbReference type="GO" id="GO:0005525">
    <property type="term" value="F:GTP binding"/>
    <property type="evidence" value="ECO:0007669"/>
    <property type="project" value="UniProtKB-KW"/>
</dbReference>
<accession>A0A6A6UQD9</accession>
<evidence type="ECO:0000256" key="1">
    <source>
        <dbReference type="ARBA" id="ARBA00022741"/>
    </source>
</evidence>
<sequence>MAQELGVSILLLGDSDVGKSSFLARLTLGAQENNDGLPPYELPRLLDSNQPFEFNMHIRGNRHRFYFYDTSSPTNYSLIQPDVVILCYDISNRSSLESLGQRWRHELQTHFNYDEALPVIVLGLKRDLRREWTQEEREKLKGATIMPQEGLLMAQQMRCDMYVECSAMTGELFKEAIEDIAKTAGKKWSEGGGRTEGGCIVM</sequence>
<dbReference type="SMART" id="SM00175">
    <property type="entry name" value="RAB"/>
    <property type="match status" value="1"/>
</dbReference>
<protein>
    <submittedName>
        <fullName evidence="3">P-loop containing nucleoside triphosphate hydrolase protein</fullName>
    </submittedName>
</protein>
<dbReference type="Gene3D" id="3.40.50.300">
    <property type="entry name" value="P-loop containing nucleotide triphosphate hydrolases"/>
    <property type="match status" value="1"/>
</dbReference>
<dbReference type="PANTHER" id="PTHR24072">
    <property type="entry name" value="RHO FAMILY GTPASE"/>
    <property type="match status" value="1"/>
</dbReference>
<dbReference type="OrthoDB" id="25896at2759"/>
<dbReference type="PROSITE" id="PS51421">
    <property type="entry name" value="RAS"/>
    <property type="match status" value="1"/>
</dbReference>
<dbReference type="InterPro" id="IPR003578">
    <property type="entry name" value="Small_GTPase_Rho"/>
</dbReference>
<keyword evidence="1" id="KW-0547">Nucleotide-binding</keyword>
<dbReference type="PRINTS" id="PR00449">
    <property type="entry name" value="RASTRNSFRMNG"/>
</dbReference>
<dbReference type="InterPro" id="IPR001806">
    <property type="entry name" value="Small_GTPase"/>
</dbReference>
<dbReference type="EMBL" id="MU004231">
    <property type="protein sequence ID" value="KAF2673643.1"/>
    <property type="molecule type" value="Genomic_DNA"/>
</dbReference>
<gene>
    <name evidence="3" type="ORF">BT63DRAFT_162608</name>
</gene>
<organism evidence="3 4">
    <name type="scientific">Microthyrium microscopicum</name>
    <dbReference type="NCBI Taxonomy" id="703497"/>
    <lineage>
        <taxon>Eukaryota</taxon>
        <taxon>Fungi</taxon>
        <taxon>Dikarya</taxon>
        <taxon>Ascomycota</taxon>
        <taxon>Pezizomycotina</taxon>
        <taxon>Dothideomycetes</taxon>
        <taxon>Dothideomycetes incertae sedis</taxon>
        <taxon>Microthyriales</taxon>
        <taxon>Microthyriaceae</taxon>
        <taxon>Microthyrium</taxon>
    </lineage>
</organism>
<keyword evidence="2" id="KW-0342">GTP-binding</keyword>
<dbReference type="SUPFAM" id="SSF52540">
    <property type="entry name" value="P-loop containing nucleoside triphosphate hydrolases"/>
    <property type="match status" value="1"/>
</dbReference>
<dbReference type="SMART" id="SM00173">
    <property type="entry name" value="RAS"/>
    <property type="match status" value="1"/>
</dbReference>
<evidence type="ECO:0000313" key="4">
    <source>
        <dbReference type="Proteomes" id="UP000799302"/>
    </source>
</evidence>
<dbReference type="SMART" id="SM00174">
    <property type="entry name" value="RHO"/>
    <property type="match status" value="1"/>
</dbReference>
<dbReference type="Proteomes" id="UP000799302">
    <property type="component" value="Unassembled WGS sequence"/>
</dbReference>
<proteinExistence type="predicted"/>
<dbReference type="GO" id="GO:0003924">
    <property type="term" value="F:GTPase activity"/>
    <property type="evidence" value="ECO:0007669"/>
    <property type="project" value="InterPro"/>
</dbReference>
<reference evidence="3" key="1">
    <citation type="journal article" date="2020" name="Stud. Mycol.">
        <title>101 Dothideomycetes genomes: a test case for predicting lifestyles and emergence of pathogens.</title>
        <authorList>
            <person name="Haridas S."/>
            <person name="Albert R."/>
            <person name="Binder M."/>
            <person name="Bloem J."/>
            <person name="Labutti K."/>
            <person name="Salamov A."/>
            <person name="Andreopoulos B."/>
            <person name="Baker S."/>
            <person name="Barry K."/>
            <person name="Bills G."/>
            <person name="Bluhm B."/>
            <person name="Cannon C."/>
            <person name="Castanera R."/>
            <person name="Culley D."/>
            <person name="Daum C."/>
            <person name="Ezra D."/>
            <person name="Gonzalez J."/>
            <person name="Henrissat B."/>
            <person name="Kuo A."/>
            <person name="Liang C."/>
            <person name="Lipzen A."/>
            <person name="Lutzoni F."/>
            <person name="Magnuson J."/>
            <person name="Mondo S."/>
            <person name="Nolan M."/>
            <person name="Ohm R."/>
            <person name="Pangilinan J."/>
            <person name="Park H.-J."/>
            <person name="Ramirez L."/>
            <person name="Alfaro M."/>
            <person name="Sun H."/>
            <person name="Tritt A."/>
            <person name="Yoshinaga Y."/>
            <person name="Zwiers L.-H."/>
            <person name="Turgeon B."/>
            <person name="Goodwin S."/>
            <person name="Spatafora J."/>
            <person name="Crous P."/>
            <person name="Grigoriev I."/>
        </authorList>
    </citation>
    <scope>NUCLEOTIDE SEQUENCE</scope>
    <source>
        <strain evidence="3">CBS 115976</strain>
    </source>
</reference>